<dbReference type="InterPro" id="IPR023393">
    <property type="entry name" value="START-like_dom_sf"/>
</dbReference>
<name>A0A176QDQ4_9MICO</name>
<dbReference type="Gene3D" id="3.30.530.20">
    <property type="match status" value="1"/>
</dbReference>
<dbReference type="STRING" id="262209.AWH69_07700"/>
<evidence type="ECO:0000256" key="1">
    <source>
        <dbReference type="ARBA" id="ARBA00006817"/>
    </source>
</evidence>
<dbReference type="Proteomes" id="UP000076976">
    <property type="component" value="Unassembled WGS sequence"/>
</dbReference>
<dbReference type="CDD" id="cd07826">
    <property type="entry name" value="SRPBCC_CalC_Aha1-like_9"/>
    <property type="match status" value="1"/>
</dbReference>
<keyword evidence="4" id="KW-1185">Reference proteome</keyword>
<evidence type="ECO:0000259" key="2">
    <source>
        <dbReference type="Pfam" id="PF08327"/>
    </source>
</evidence>
<comment type="similarity">
    <text evidence="1">Belongs to the AHA1 family.</text>
</comment>
<proteinExistence type="inferred from homology"/>
<dbReference type="RefSeq" id="WP_068273731.1">
    <property type="nucleotide sequence ID" value="NZ_LQZG01000002.1"/>
</dbReference>
<dbReference type="Pfam" id="PF08327">
    <property type="entry name" value="AHSA1"/>
    <property type="match status" value="1"/>
</dbReference>
<dbReference type="AlphaFoldDB" id="A0A176QDQ4"/>
<protein>
    <recommendedName>
        <fullName evidence="2">Activator of Hsp90 ATPase homologue 1/2-like C-terminal domain-containing protein</fullName>
    </recommendedName>
</protein>
<sequence length="166" mass="18417">MSTAPRGARERATVTTDGPELVVTRTFDAPADLVFEVMTTPEHVRRWWGAGHGEVTVCEIDLREGGEWHFAQRAGSSGEEVSFSGHYRTIERPGHLVHTERFDNLESPYSLVDTTYTESEGRTHLRAVITYDSPETVQMVVESGMEGGLQSSYDAVDDVLAELSSR</sequence>
<feature type="domain" description="Activator of Hsp90 ATPase homologue 1/2-like C-terminal" evidence="2">
    <location>
        <begin position="28"/>
        <end position="160"/>
    </location>
</feature>
<dbReference type="SUPFAM" id="SSF55961">
    <property type="entry name" value="Bet v1-like"/>
    <property type="match status" value="1"/>
</dbReference>
<reference evidence="3 4" key="1">
    <citation type="submission" date="2016-01" db="EMBL/GenBank/DDBJ databases">
        <title>Janibacter melonis strain CD11_4 genome sequencing and assembly.</title>
        <authorList>
            <person name="Nair G.R."/>
            <person name="Kaur G."/>
            <person name="Chander A.M."/>
            <person name="Mayilraj S."/>
        </authorList>
    </citation>
    <scope>NUCLEOTIDE SEQUENCE [LARGE SCALE GENOMIC DNA]</scope>
    <source>
        <strain evidence="3 4">CD11-4</strain>
    </source>
</reference>
<evidence type="ECO:0000313" key="4">
    <source>
        <dbReference type="Proteomes" id="UP000076976"/>
    </source>
</evidence>
<dbReference type="EMBL" id="LQZG01000002">
    <property type="protein sequence ID" value="OAB87897.1"/>
    <property type="molecule type" value="Genomic_DNA"/>
</dbReference>
<comment type="caution">
    <text evidence="3">The sequence shown here is derived from an EMBL/GenBank/DDBJ whole genome shotgun (WGS) entry which is preliminary data.</text>
</comment>
<accession>A0A176QDQ4</accession>
<evidence type="ECO:0000313" key="3">
    <source>
        <dbReference type="EMBL" id="OAB87897.1"/>
    </source>
</evidence>
<organism evidence="3 4">
    <name type="scientific">Janibacter melonis</name>
    <dbReference type="NCBI Taxonomy" id="262209"/>
    <lineage>
        <taxon>Bacteria</taxon>
        <taxon>Bacillati</taxon>
        <taxon>Actinomycetota</taxon>
        <taxon>Actinomycetes</taxon>
        <taxon>Micrococcales</taxon>
        <taxon>Intrasporangiaceae</taxon>
        <taxon>Janibacter</taxon>
    </lineage>
</organism>
<gene>
    <name evidence="3" type="ORF">AWH69_07700</name>
</gene>
<dbReference type="InterPro" id="IPR013538">
    <property type="entry name" value="ASHA1/2-like_C"/>
</dbReference>